<keyword evidence="3" id="KW-1185">Reference proteome</keyword>
<evidence type="ECO:0000313" key="2">
    <source>
        <dbReference type="EMBL" id="WRQ85987.1"/>
    </source>
</evidence>
<feature type="transmembrane region" description="Helical" evidence="1">
    <location>
        <begin position="12"/>
        <end position="33"/>
    </location>
</feature>
<evidence type="ECO:0000256" key="1">
    <source>
        <dbReference type="SAM" id="Phobius"/>
    </source>
</evidence>
<protein>
    <submittedName>
        <fullName evidence="2">Uncharacterized protein</fullName>
    </submittedName>
</protein>
<keyword evidence="1" id="KW-1133">Transmembrane helix</keyword>
<keyword evidence="1" id="KW-0812">Transmembrane</keyword>
<evidence type="ECO:0000313" key="3">
    <source>
        <dbReference type="Proteomes" id="UP000738431"/>
    </source>
</evidence>
<reference evidence="2 3" key="1">
    <citation type="submission" date="2023-12" db="EMBL/GenBank/DDBJ databases">
        <title>Description of an unclassified Opitutus bacterium of Verrucomicrobiota.</title>
        <authorList>
            <person name="Zhang D.-F."/>
        </authorList>
    </citation>
    <scope>NUCLEOTIDE SEQUENCE [LARGE SCALE GENOMIC DNA]</scope>
    <source>
        <strain evidence="2 3">WL0086</strain>
    </source>
</reference>
<dbReference type="EMBL" id="CP139781">
    <property type="protein sequence ID" value="WRQ85987.1"/>
    <property type="molecule type" value="Genomic_DNA"/>
</dbReference>
<dbReference type="RefSeq" id="WP_221031499.1">
    <property type="nucleotide sequence ID" value="NZ_CP139781.1"/>
</dbReference>
<organism evidence="2 3">
    <name type="scientific">Actomonas aquatica</name>
    <dbReference type="NCBI Taxonomy" id="2866162"/>
    <lineage>
        <taxon>Bacteria</taxon>
        <taxon>Pseudomonadati</taxon>
        <taxon>Verrucomicrobiota</taxon>
        <taxon>Opitutia</taxon>
        <taxon>Opitutales</taxon>
        <taxon>Opitutaceae</taxon>
        <taxon>Actomonas</taxon>
    </lineage>
</organism>
<accession>A0ABZ1C3Q8</accession>
<proteinExistence type="predicted"/>
<keyword evidence="1" id="KW-0472">Membrane</keyword>
<sequence length="58" mass="6126">MLLAYLDPGTGSIILQAVIAGFMGALFVVKLFWAKLKGGFKAVFSRSSSSTDDNAAQD</sequence>
<dbReference type="Proteomes" id="UP000738431">
    <property type="component" value="Chromosome"/>
</dbReference>
<gene>
    <name evidence="2" type="ORF">K1X11_014330</name>
</gene>
<name>A0ABZ1C3Q8_9BACT</name>